<dbReference type="InterPro" id="IPR001173">
    <property type="entry name" value="Glyco_trans_2-like"/>
</dbReference>
<dbReference type="EC" id="2.4.-.-" evidence="2"/>
<comment type="caution">
    <text evidence="2">The sequence shown here is derived from an EMBL/GenBank/DDBJ whole genome shotgun (WGS) entry which is preliminary data.</text>
</comment>
<dbReference type="Proteomes" id="UP000315440">
    <property type="component" value="Unassembled WGS sequence"/>
</dbReference>
<dbReference type="Pfam" id="PF00535">
    <property type="entry name" value="Glycos_transf_2"/>
    <property type="match status" value="1"/>
</dbReference>
<organism evidence="2 3">
    <name type="scientific">Pseudobythopirellula maris</name>
    <dbReference type="NCBI Taxonomy" id="2527991"/>
    <lineage>
        <taxon>Bacteria</taxon>
        <taxon>Pseudomonadati</taxon>
        <taxon>Planctomycetota</taxon>
        <taxon>Planctomycetia</taxon>
        <taxon>Pirellulales</taxon>
        <taxon>Lacipirellulaceae</taxon>
        <taxon>Pseudobythopirellula</taxon>
    </lineage>
</organism>
<accession>A0A5C5ZQE4</accession>
<dbReference type="PANTHER" id="PTHR43685:SF2">
    <property type="entry name" value="GLYCOSYLTRANSFERASE 2-LIKE DOMAIN-CONTAINING PROTEIN"/>
    <property type="match status" value="1"/>
</dbReference>
<evidence type="ECO:0000313" key="2">
    <source>
        <dbReference type="EMBL" id="TWT89734.1"/>
    </source>
</evidence>
<feature type="domain" description="Glycosyltransferase 2-like" evidence="1">
    <location>
        <begin position="8"/>
        <end position="159"/>
    </location>
</feature>
<evidence type="ECO:0000259" key="1">
    <source>
        <dbReference type="Pfam" id="PF00535"/>
    </source>
</evidence>
<reference evidence="2 3" key="1">
    <citation type="submission" date="2019-02" db="EMBL/GenBank/DDBJ databases">
        <title>Deep-cultivation of Planctomycetes and their phenomic and genomic characterization uncovers novel biology.</title>
        <authorList>
            <person name="Wiegand S."/>
            <person name="Jogler M."/>
            <person name="Boedeker C."/>
            <person name="Pinto D."/>
            <person name="Vollmers J."/>
            <person name="Rivas-Marin E."/>
            <person name="Kohn T."/>
            <person name="Peeters S.H."/>
            <person name="Heuer A."/>
            <person name="Rast P."/>
            <person name="Oberbeckmann S."/>
            <person name="Bunk B."/>
            <person name="Jeske O."/>
            <person name="Meyerdierks A."/>
            <person name="Storesund J.E."/>
            <person name="Kallscheuer N."/>
            <person name="Luecker S."/>
            <person name="Lage O.M."/>
            <person name="Pohl T."/>
            <person name="Merkel B.J."/>
            <person name="Hornburger P."/>
            <person name="Mueller R.-W."/>
            <person name="Bruemmer F."/>
            <person name="Labrenz M."/>
            <person name="Spormann A.M."/>
            <person name="Op Den Camp H."/>
            <person name="Overmann J."/>
            <person name="Amann R."/>
            <person name="Jetten M.S.M."/>
            <person name="Mascher T."/>
            <person name="Medema M.H."/>
            <person name="Devos D.P."/>
            <person name="Kaster A.-K."/>
            <person name="Ovreas L."/>
            <person name="Rohde M."/>
            <person name="Galperin M.Y."/>
            <person name="Jogler C."/>
        </authorList>
    </citation>
    <scope>NUCLEOTIDE SEQUENCE [LARGE SCALE GENOMIC DNA]</scope>
    <source>
        <strain evidence="2 3">Mal64</strain>
    </source>
</reference>
<keyword evidence="2" id="KW-0808">Transferase</keyword>
<dbReference type="GO" id="GO:0016757">
    <property type="term" value="F:glycosyltransferase activity"/>
    <property type="evidence" value="ECO:0007669"/>
    <property type="project" value="UniProtKB-KW"/>
</dbReference>
<dbReference type="InterPro" id="IPR029044">
    <property type="entry name" value="Nucleotide-diphossugar_trans"/>
</dbReference>
<dbReference type="RefSeq" id="WP_197525295.1">
    <property type="nucleotide sequence ID" value="NZ_SJPQ01000001.1"/>
</dbReference>
<sequence>MPAIPKVSVVIPCYNGEAYLREAIDSALEQAHEPLEVIVVDDGSTDGSAAIADSYGPPVRVLRQENQGESVARNRGIDESQGEWVAFLDADDVWRPSKLAEQLSVVEDGVVCVHTGYEFIGVWLGRKTRRPLPAAERYRLENVVSANPFCMSSVMVRRSLSDRFPEWTRWGEDCLYMLDVIRRGEVRFVGDALVGYRRTAESQSRDPGIRMRRHAALMQWLSMHRDELGQAAATGLADSAARRLADGARGAKSRRDWGLYWEYREYLVGAPRHPDTDKVLSERVYPKALYRLYDWATGGASWAGARGDVL</sequence>
<dbReference type="AlphaFoldDB" id="A0A5C5ZQE4"/>
<keyword evidence="3" id="KW-1185">Reference proteome</keyword>
<evidence type="ECO:0000313" key="3">
    <source>
        <dbReference type="Proteomes" id="UP000315440"/>
    </source>
</evidence>
<dbReference type="CDD" id="cd00761">
    <property type="entry name" value="Glyco_tranf_GTA_type"/>
    <property type="match status" value="1"/>
</dbReference>
<dbReference type="PANTHER" id="PTHR43685">
    <property type="entry name" value="GLYCOSYLTRANSFERASE"/>
    <property type="match status" value="1"/>
</dbReference>
<name>A0A5C5ZQE4_9BACT</name>
<protein>
    <submittedName>
        <fullName evidence="2">Putative glycosyltransferase EpsJ</fullName>
        <ecNumber evidence="2">2.4.-.-</ecNumber>
    </submittedName>
</protein>
<dbReference type="Gene3D" id="3.90.550.10">
    <property type="entry name" value="Spore Coat Polysaccharide Biosynthesis Protein SpsA, Chain A"/>
    <property type="match status" value="1"/>
</dbReference>
<dbReference type="EMBL" id="SJPQ01000001">
    <property type="protein sequence ID" value="TWT89734.1"/>
    <property type="molecule type" value="Genomic_DNA"/>
</dbReference>
<dbReference type="InterPro" id="IPR050834">
    <property type="entry name" value="Glycosyltransf_2"/>
</dbReference>
<dbReference type="SUPFAM" id="SSF53448">
    <property type="entry name" value="Nucleotide-diphospho-sugar transferases"/>
    <property type="match status" value="1"/>
</dbReference>
<gene>
    <name evidence="2" type="primary">epsJ_1</name>
    <name evidence="2" type="ORF">Mal64_01130</name>
</gene>
<keyword evidence="2" id="KW-0328">Glycosyltransferase</keyword>
<proteinExistence type="predicted"/>